<sequence length="160" mass="17285">MSFRFHRGLPNISIFHSRISPPSVQALKLLQAAQTGPYPPNSNPPKPLEFNLDVVEDTPPTSDQISTILSYTKKSIGSLLSAHPSSTAAGDQPATVKGLQSLVQSNPRALKWPIVVNWDDGQAAVGDLDGVKGILESLRKKRDGEESAESDVDQPKGWFS</sequence>
<keyword evidence="5" id="KW-0560">Oxidoreductase</keyword>
<keyword evidence="6" id="KW-0496">Mitochondrion</keyword>
<evidence type="ECO:0000256" key="3">
    <source>
        <dbReference type="ARBA" id="ARBA00009734"/>
    </source>
</evidence>
<comment type="similarity">
    <text evidence="3">Belongs to the FMP46 family.</text>
</comment>
<dbReference type="HOGENOM" id="CLU_136347_0_0_1"/>
<dbReference type="SUPFAM" id="SSF52833">
    <property type="entry name" value="Thioredoxin-like"/>
    <property type="match status" value="1"/>
</dbReference>
<evidence type="ECO:0000256" key="5">
    <source>
        <dbReference type="ARBA" id="ARBA00023002"/>
    </source>
</evidence>
<evidence type="ECO:0000256" key="7">
    <source>
        <dbReference type="SAM" id="MobiDB-lite"/>
    </source>
</evidence>
<dbReference type="Proteomes" id="UP000054279">
    <property type="component" value="Unassembled WGS sequence"/>
</dbReference>
<gene>
    <name evidence="8" type="ORF">M422DRAFT_61163</name>
</gene>
<keyword evidence="9" id="KW-1185">Reference proteome</keyword>
<accession>A0A0C9UNL2</accession>
<keyword evidence="4" id="KW-0809">Transit peptide</keyword>
<comment type="subcellular location">
    <subcellularLocation>
        <location evidence="2">Mitochondrion</location>
    </subcellularLocation>
</comment>
<evidence type="ECO:0000313" key="8">
    <source>
        <dbReference type="EMBL" id="KIJ36404.1"/>
    </source>
</evidence>
<organism evidence="8 9">
    <name type="scientific">Sphaerobolus stellatus (strain SS14)</name>
    <dbReference type="NCBI Taxonomy" id="990650"/>
    <lineage>
        <taxon>Eukaryota</taxon>
        <taxon>Fungi</taxon>
        <taxon>Dikarya</taxon>
        <taxon>Basidiomycota</taxon>
        <taxon>Agaricomycotina</taxon>
        <taxon>Agaricomycetes</taxon>
        <taxon>Phallomycetidae</taxon>
        <taxon>Geastrales</taxon>
        <taxon>Sphaerobolaceae</taxon>
        <taxon>Sphaerobolus</taxon>
    </lineage>
</organism>
<protein>
    <submittedName>
        <fullName evidence="8">Uncharacterized protein</fullName>
    </submittedName>
</protein>
<evidence type="ECO:0000256" key="4">
    <source>
        <dbReference type="ARBA" id="ARBA00022946"/>
    </source>
</evidence>
<dbReference type="Pfam" id="PF07955">
    <property type="entry name" value="DUF1687"/>
    <property type="match status" value="1"/>
</dbReference>
<evidence type="ECO:0000256" key="1">
    <source>
        <dbReference type="ARBA" id="ARBA00002963"/>
    </source>
</evidence>
<dbReference type="GO" id="GO:0005739">
    <property type="term" value="C:mitochondrion"/>
    <property type="evidence" value="ECO:0007669"/>
    <property type="project" value="UniProtKB-SubCell"/>
</dbReference>
<dbReference type="Gene3D" id="3.40.30.10">
    <property type="entry name" value="Glutaredoxin"/>
    <property type="match status" value="1"/>
</dbReference>
<evidence type="ECO:0000256" key="2">
    <source>
        <dbReference type="ARBA" id="ARBA00004173"/>
    </source>
</evidence>
<name>A0A0C9UNL2_SPHS4</name>
<dbReference type="PANTHER" id="PTHR28071:SF1">
    <property type="entry name" value="REDOX PROTEIN FMP46, MITOCHONDRIAL-RELATED"/>
    <property type="match status" value="1"/>
</dbReference>
<evidence type="ECO:0000313" key="9">
    <source>
        <dbReference type="Proteomes" id="UP000054279"/>
    </source>
</evidence>
<dbReference type="EMBL" id="KN837178">
    <property type="protein sequence ID" value="KIJ36404.1"/>
    <property type="molecule type" value="Genomic_DNA"/>
</dbReference>
<dbReference type="OrthoDB" id="59229at2759"/>
<reference evidence="8 9" key="1">
    <citation type="submission" date="2014-06" db="EMBL/GenBank/DDBJ databases">
        <title>Evolutionary Origins and Diversification of the Mycorrhizal Mutualists.</title>
        <authorList>
            <consortium name="DOE Joint Genome Institute"/>
            <consortium name="Mycorrhizal Genomics Consortium"/>
            <person name="Kohler A."/>
            <person name="Kuo A."/>
            <person name="Nagy L.G."/>
            <person name="Floudas D."/>
            <person name="Copeland A."/>
            <person name="Barry K.W."/>
            <person name="Cichocki N."/>
            <person name="Veneault-Fourrey C."/>
            <person name="LaButti K."/>
            <person name="Lindquist E.A."/>
            <person name="Lipzen A."/>
            <person name="Lundell T."/>
            <person name="Morin E."/>
            <person name="Murat C."/>
            <person name="Riley R."/>
            <person name="Ohm R."/>
            <person name="Sun H."/>
            <person name="Tunlid A."/>
            <person name="Henrissat B."/>
            <person name="Grigoriev I.V."/>
            <person name="Hibbett D.S."/>
            <person name="Martin F."/>
        </authorList>
    </citation>
    <scope>NUCLEOTIDE SEQUENCE [LARGE SCALE GENOMIC DNA]</scope>
    <source>
        <strain evidence="8 9">SS14</strain>
    </source>
</reference>
<proteinExistence type="inferred from homology"/>
<dbReference type="PANTHER" id="PTHR28071">
    <property type="entry name" value="REDOX PROTEIN FMP46, MITOCHONDRIAL-RELATED"/>
    <property type="match status" value="1"/>
</dbReference>
<dbReference type="InterPro" id="IPR012882">
    <property type="entry name" value="Fmp46"/>
</dbReference>
<dbReference type="GO" id="GO:0016491">
    <property type="term" value="F:oxidoreductase activity"/>
    <property type="evidence" value="ECO:0007669"/>
    <property type="project" value="UniProtKB-KW"/>
</dbReference>
<evidence type="ECO:0000256" key="6">
    <source>
        <dbReference type="ARBA" id="ARBA00023128"/>
    </source>
</evidence>
<feature type="region of interest" description="Disordered" evidence="7">
    <location>
        <begin position="140"/>
        <end position="160"/>
    </location>
</feature>
<dbReference type="AlphaFoldDB" id="A0A0C9UNL2"/>
<comment type="function">
    <text evidence="1">Putative mitochondrial redox protein which could be involved in the reduction of small toxic molecules.</text>
</comment>
<dbReference type="InterPro" id="IPR036249">
    <property type="entry name" value="Thioredoxin-like_sf"/>
</dbReference>